<dbReference type="OrthoDB" id="414075at2759"/>
<dbReference type="PANTHER" id="PTHR15092">
    <property type="entry name" value="POLY A -SPECIFIC RIBONUCLEASE/TARGET OF EGR1, MEMBER 1"/>
    <property type="match status" value="1"/>
</dbReference>
<dbReference type="GO" id="GO:0000175">
    <property type="term" value="F:3'-5'-RNA exonuclease activity"/>
    <property type="evidence" value="ECO:0007669"/>
    <property type="project" value="TreeGrafter"/>
</dbReference>
<dbReference type="InterPro" id="IPR036397">
    <property type="entry name" value="RNaseH_sf"/>
</dbReference>
<dbReference type="InterPro" id="IPR012337">
    <property type="entry name" value="RNaseH-like_sf"/>
</dbReference>
<dbReference type="EMBL" id="LR877157">
    <property type="protein sequence ID" value="CAD2219176.1"/>
    <property type="molecule type" value="Genomic_DNA"/>
</dbReference>
<protein>
    <submittedName>
        <fullName evidence="2">CAF1 family ribonuclease, putative</fullName>
    </submittedName>
</protein>
<dbReference type="InterPro" id="IPR051181">
    <property type="entry name" value="CAF1_poly(A)_ribonucleases"/>
</dbReference>
<reference evidence="2 3" key="1">
    <citation type="submission" date="2020-08" db="EMBL/GenBank/DDBJ databases">
        <authorList>
            <person name="Newling K."/>
            <person name="Davey J."/>
            <person name="Forrester S."/>
        </authorList>
    </citation>
    <scope>NUCLEOTIDE SEQUENCE [LARGE SCALE GENOMIC DNA]</scope>
    <source>
        <strain evidence="3">Crithidia deanei Carvalho (ATCC PRA-265)</strain>
    </source>
</reference>
<evidence type="ECO:0000256" key="1">
    <source>
        <dbReference type="ARBA" id="ARBA00008372"/>
    </source>
</evidence>
<dbReference type="FunFam" id="3.30.420.10:FF:000159">
    <property type="entry name" value="Ribonuclease, putative"/>
    <property type="match status" value="1"/>
</dbReference>
<dbReference type="Gene3D" id="3.30.420.10">
    <property type="entry name" value="Ribonuclease H-like superfamily/Ribonuclease H"/>
    <property type="match status" value="2"/>
</dbReference>
<evidence type="ECO:0000313" key="3">
    <source>
        <dbReference type="Proteomes" id="UP000515908"/>
    </source>
</evidence>
<proteinExistence type="inferred from homology"/>
<dbReference type="SUPFAM" id="SSF53098">
    <property type="entry name" value="Ribonuclease H-like"/>
    <property type="match status" value="1"/>
</dbReference>
<keyword evidence="3" id="KW-1185">Reference proteome</keyword>
<dbReference type="PANTHER" id="PTHR15092:SF23">
    <property type="entry name" value="PUTATIVE-RELATED"/>
    <property type="match status" value="1"/>
</dbReference>
<accession>A0A7G2CHE4</accession>
<evidence type="ECO:0000313" key="2">
    <source>
        <dbReference type="EMBL" id="CAD2219176.1"/>
    </source>
</evidence>
<comment type="similarity">
    <text evidence="1">Belongs to the CAF1 family.</text>
</comment>
<dbReference type="InterPro" id="IPR006941">
    <property type="entry name" value="RNase_CAF1"/>
</dbReference>
<organism evidence="2 3">
    <name type="scientific">Angomonas deanei</name>
    <dbReference type="NCBI Taxonomy" id="59799"/>
    <lineage>
        <taxon>Eukaryota</taxon>
        <taxon>Discoba</taxon>
        <taxon>Euglenozoa</taxon>
        <taxon>Kinetoplastea</taxon>
        <taxon>Metakinetoplastina</taxon>
        <taxon>Trypanosomatida</taxon>
        <taxon>Trypanosomatidae</taxon>
        <taxon>Strigomonadinae</taxon>
        <taxon>Angomonas</taxon>
    </lineage>
</organism>
<sequence>MNVDRSVFPATYAFFVDILRQCEFYAMDEEMTGINVPEVTENITFTPVESYRSKKLAASRYSIIQVGVTLFVRQPTAENGKLSYLAYPFNFVVFPYHNDDPQDAGLVRDVVLNASTVDFLRKHKMDFQEWMYKGIPFVDAAREKVLAARLKERGVVVEKEEEELLLLLDEEKAWLRESFQAAETLLQRAETCWAAFREANPNLPVASAVVEGGSEVMLPVQKSRTVRERFAARLQRELPQVTVQYRRQGQVYSAVIRARSKEELQRSREAEVLSRRREELDVIGFRHIFNALVESKKPMVGHNCFADILFLMAALHQPLPESLSECKKEVHECFPTVLDTKYITSQQDHFPAGRFPSNYLGGFFEQYGFQSDKVSVRLPLGFQSYDPMTLMGSGRGGGPEHEAGYDSLITGTLLLNLLAEVGSTSLADAPAKWVNKVALFRSLYSVALGAETDEYTPAPVVQIDHGAHVKPLQLESCFAACGQPGTAFYSASETKTLGVLPWKAGEVDRLVRQLNEKYMRQLTVKPYDPPVVASSPFAKFAAPVESGAFASTGVRLMRLLIR</sequence>
<name>A0A7G2CHE4_9TRYP</name>
<dbReference type="VEuPathDB" id="TriTrypDB:ADEAN_000666900"/>
<dbReference type="Pfam" id="PF04857">
    <property type="entry name" value="CAF1"/>
    <property type="match status" value="1"/>
</dbReference>
<dbReference type="Proteomes" id="UP000515908">
    <property type="component" value="Chromosome 13"/>
</dbReference>
<gene>
    <name evidence="2" type="ORF">ADEAN_000666900</name>
</gene>
<dbReference type="AlphaFoldDB" id="A0A7G2CHE4"/>
<dbReference type="GO" id="GO:0003723">
    <property type="term" value="F:RNA binding"/>
    <property type="evidence" value="ECO:0007669"/>
    <property type="project" value="TreeGrafter"/>
</dbReference>